<keyword evidence="1" id="KW-0732">Signal</keyword>
<dbReference type="Pfam" id="PF01547">
    <property type="entry name" value="SBP_bac_1"/>
    <property type="match status" value="1"/>
</dbReference>
<dbReference type="SUPFAM" id="SSF53850">
    <property type="entry name" value="Periplasmic binding protein-like II"/>
    <property type="match status" value="1"/>
</dbReference>
<proteinExistence type="predicted"/>
<gene>
    <name evidence="2" type="ORF">DFP98_12817</name>
</gene>
<name>A0A3D9IK66_9BACL</name>
<dbReference type="EMBL" id="QRDZ01000028">
    <property type="protein sequence ID" value="RED61909.1"/>
    <property type="molecule type" value="Genomic_DNA"/>
</dbReference>
<reference evidence="2 3" key="1">
    <citation type="submission" date="2018-07" db="EMBL/GenBank/DDBJ databases">
        <title>Genomic Encyclopedia of Type Strains, Phase III (KMG-III): the genomes of soil and plant-associated and newly described type strains.</title>
        <authorList>
            <person name="Whitman W."/>
        </authorList>
    </citation>
    <scope>NUCLEOTIDE SEQUENCE [LARGE SCALE GENOMIC DNA]</scope>
    <source>
        <strain evidence="2 3">CECT 7287</strain>
    </source>
</reference>
<dbReference type="InterPro" id="IPR006059">
    <property type="entry name" value="SBP"/>
</dbReference>
<keyword evidence="3" id="KW-1185">Reference proteome</keyword>
<feature type="chain" id="PRO_5039171473" evidence="1">
    <location>
        <begin position="24"/>
        <end position="439"/>
    </location>
</feature>
<sequence>MRKTTISLSLILSLLLTTACGNSNDSKSPAASSTTGNNTSETKEVNIRFAFWGTPDEKLVQEKIKDAFEKEHPNIKVTLDHVSSANDFPASVLTQIAGGNAPDVFYIGEALVSSFVKKDVLLDMLPLAKENNVDFDDFFPALLDPMGYNDGHMWAFPKDATPYMIYYNKELFDKANVPYPTNEWTWDDFDKAAKALTSEGDSKSKQYGFAQDLWWGPLMTSIYKNGGKLLSDDGKSMMLDDPKISEALDWYKSLMYKDGGVSPTPDGLQGTGMSTVDMFLAGKAAMVSGGRWVSYSLEPLAGKWGVVPFPQKTENSSPLLFVTLAMPKNTEHPKEAFEFIKFYVSQTAQEINSSTGLGMPVLKSVTNSGKWLLEGEPQEHVQIFFDQLSNAKSLPFHPVWSKTIDEIFMREIDPALRNLISVEDALGRAKTEIDKVLNQ</sequence>
<evidence type="ECO:0000313" key="2">
    <source>
        <dbReference type="EMBL" id="RED61909.1"/>
    </source>
</evidence>
<dbReference type="RefSeq" id="WP_116063938.1">
    <property type="nucleotide sequence ID" value="NZ_QRDZ01000028.1"/>
</dbReference>
<accession>A0A3D9IK66</accession>
<organism evidence="2 3">
    <name type="scientific">Cohnella phaseoli</name>
    <dbReference type="NCBI Taxonomy" id="456490"/>
    <lineage>
        <taxon>Bacteria</taxon>
        <taxon>Bacillati</taxon>
        <taxon>Bacillota</taxon>
        <taxon>Bacilli</taxon>
        <taxon>Bacillales</taxon>
        <taxon>Paenibacillaceae</taxon>
        <taxon>Cohnella</taxon>
    </lineage>
</organism>
<evidence type="ECO:0000256" key="1">
    <source>
        <dbReference type="SAM" id="SignalP"/>
    </source>
</evidence>
<dbReference type="Proteomes" id="UP000256977">
    <property type="component" value="Unassembled WGS sequence"/>
</dbReference>
<dbReference type="InterPro" id="IPR050490">
    <property type="entry name" value="Bact_solute-bd_prot1"/>
</dbReference>
<dbReference type="PANTHER" id="PTHR43649:SF12">
    <property type="entry name" value="DIACETYLCHITOBIOSE BINDING PROTEIN DASA"/>
    <property type="match status" value="1"/>
</dbReference>
<dbReference type="AlphaFoldDB" id="A0A3D9IK66"/>
<protein>
    <submittedName>
        <fullName evidence="2">Carbohydrate ABC transporter substrate-binding protein (CUT1 family)</fullName>
    </submittedName>
</protein>
<dbReference type="Gene3D" id="3.40.190.10">
    <property type="entry name" value="Periplasmic binding protein-like II"/>
    <property type="match status" value="1"/>
</dbReference>
<comment type="caution">
    <text evidence="2">The sequence shown here is derived from an EMBL/GenBank/DDBJ whole genome shotgun (WGS) entry which is preliminary data.</text>
</comment>
<dbReference type="PANTHER" id="PTHR43649">
    <property type="entry name" value="ARABINOSE-BINDING PROTEIN-RELATED"/>
    <property type="match status" value="1"/>
</dbReference>
<feature type="signal peptide" evidence="1">
    <location>
        <begin position="1"/>
        <end position="23"/>
    </location>
</feature>
<dbReference type="PROSITE" id="PS51257">
    <property type="entry name" value="PROKAR_LIPOPROTEIN"/>
    <property type="match status" value="1"/>
</dbReference>
<evidence type="ECO:0000313" key="3">
    <source>
        <dbReference type="Proteomes" id="UP000256977"/>
    </source>
</evidence>
<dbReference type="OrthoDB" id="9782846at2"/>
<dbReference type="CDD" id="cd13585">
    <property type="entry name" value="PBP2_TMBP_like"/>
    <property type="match status" value="1"/>
</dbReference>